<protein>
    <submittedName>
        <fullName evidence="10">Nuclease HARBI1-like</fullName>
    </submittedName>
</protein>
<comment type="subcellular location">
    <subcellularLocation>
        <location evidence="2">Nucleus</location>
    </subcellularLocation>
</comment>
<dbReference type="RefSeq" id="XP_006812688.1">
    <property type="nucleotide sequence ID" value="XM_006812625.1"/>
</dbReference>
<keyword evidence="6" id="KW-0378">Hydrolase</keyword>
<evidence type="ECO:0000256" key="3">
    <source>
        <dbReference type="ARBA" id="ARBA00006958"/>
    </source>
</evidence>
<keyword evidence="5" id="KW-0479">Metal-binding</keyword>
<feature type="domain" description="DDE Tnp4" evidence="8">
    <location>
        <begin position="6"/>
        <end position="89"/>
    </location>
</feature>
<gene>
    <name evidence="10" type="primary">LOC102807750</name>
</gene>
<dbReference type="Proteomes" id="UP000694865">
    <property type="component" value="Unplaced"/>
</dbReference>
<evidence type="ECO:0000313" key="10">
    <source>
        <dbReference type="RefSeq" id="XP_006812688.1"/>
    </source>
</evidence>
<comment type="similarity">
    <text evidence="3">Belongs to the HARBI1 family.</text>
</comment>
<keyword evidence="9" id="KW-1185">Reference proteome</keyword>
<organism evidence="9 10">
    <name type="scientific">Saccoglossus kowalevskii</name>
    <name type="common">Acorn worm</name>
    <dbReference type="NCBI Taxonomy" id="10224"/>
    <lineage>
        <taxon>Eukaryota</taxon>
        <taxon>Metazoa</taxon>
        <taxon>Hemichordata</taxon>
        <taxon>Enteropneusta</taxon>
        <taxon>Harrimaniidae</taxon>
        <taxon>Saccoglossus</taxon>
    </lineage>
</organism>
<dbReference type="Pfam" id="PF13359">
    <property type="entry name" value="DDE_Tnp_4"/>
    <property type="match status" value="1"/>
</dbReference>
<proteinExistence type="inferred from homology"/>
<dbReference type="GeneID" id="102807750"/>
<dbReference type="InterPro" id="IPR027806">
    <property type="entry name" value="HARBI1_dom"/>
</dbReference>
<comment type="cofactor">
    <cofactor evidence="1">
        <name>a divalent metal cation</name>
        <dbReference type="ChEBI" id="CHEBI:60240"/>
    </cofactor>
</comment>
<evidence type="ECO:0000256" key="1">
    <source>
        <dbReference type="ARBA" id="ARBA00001968"/>
    </source>
</evidence>
<keyword evidence="4" id="KW-0540">Nuclease</keyword>
<sequence length="138" mass="15942">MLHNELPPNLHLLGNSAYALSTYVLTPYRDNGHLNAVEKQFNKCHSSTRVDIERAFGLLKCKFRRLKYLDMYLLTEIPTVIVAACVLHNIRLIYEDIDEDLDGLVYDNNDGDNNDYYLENNNQEAARAKRQEIANLLL</sequence>
<evidence type="ECO:0000256" key="5">
    <source>
        <dbReference type="ARBA" id="ARBA00022723"/>
    </source>
</evidence>
<evidence type="ECO:0000259" key="8">
    <source>
        <dbReference type="Pfam" id="PF13359"/>
    </source>
</evidence>
<accession>A0ABM0LY47</accession>
<evidence type="ECO:0000256" key="6">
    <source>
        <dbReference type="ARBA" id="ARBA00022801"/>
    </source>
</evidence>
<dbReference type="InterPro" id="IPR045249">
    <property type="entry name" value="HARBI1-like"/>
</dbReference>
<keyword evidence="7" id="KW-0539">Nucleus</keyword>
<dbReference type="PANTHER" id="PTHR22930:SF292">
    <property type="entry name" value="DDE TNP4 DOMAIN-CONTAINING PROTEIN"/>
    <property type="match status" value="1"/>
</dbReference>
<evidence type="ECO:0000256" key="4">
    <source>
        <dbReference type="ARBA" id="ARBA00022722"/>
    </source>
</evidence>
<reference evidence="10" key="1">
    <citation type="submission" date="2025-08" db="UniProtKB">
        <authorList>
            <consortium name="RefSeq"/>
        </authorList>
    </citation>
    <scope>IDENTIFICATION</scope>
    <source>
        <tissue evidence="10">Testes</tissue>
    </source>
</reference>
<dbReference type="PANTHER" id="PTHR22930">
    <property type="match status" value="1"/>
</dbReference>
<evidence type="ECO:0000313" key="9">
    <source>
        <dbReference type="Proteomes" id="UP000694865"/>
    </source>
</evidence>
<evidence type="ECO:0000256" key="2">
    <source>
        <dbReference type="ARBA" id="ARBA00004123"/>
    </source>
</evidence>
<name>A0ABM0LY47_SACKO</name>
<evidence type="ECO:0000256" key="7">
    <source>
        <dbReference type="ARBA" id="ARBA00023242"/>
    </source>
</evidence>